<gene>
    <name evidence="3" type="ORF">COLO4_35263</name>
</gene>
<proteinExistence type="inferred from homology"/>
<dbReference type="Proteomes" id="UP000187203">
    <property type="component" value="Unassembled WGS sequence"/>
</dbReference>
<reference evidence="4" key="1">
    <citation type="submission" date="2013-09" db="EMBL/GenBank/DDBJ databases">
        <title>Corchorus olitorius genome sequencing.</title>
        <authorList>
            <person name="Alam M."/>
            <person name="Haque M.S."/>
            <person name="Islam M.S."/>
            <person name="Emdad E.M."/>
            <person name="Islam M.M."/>
            <person name="Ahmed B."/>
            <person name="Halim A."/>
            <person name="Hossen Q.M.M."/>
            <person name="Hossain M.Z."/>
            <person name="Ahmed R."/>
            <person name="Khan M.M."/>
            <person name="Islam R."/>
            <person name="Rashid M.M."/>
            <person name="Khan S.A."/>
            <person name="Rahman M.S."/>
            <person name="Alam M."/>
            <person name="Yahiya A.S."/>
            <person name="Khan M.S."/>
            <person name="Azam M.S."/>
            <person name="Haque T."/>
            <person name="Lashkar M.Z.H."/>
            <person name="Akhand A.I."/>
            <person name="Morshed G."/>
            <person name="Roy S."/>
            <person name="Uddin K.S."/>
            <person name="Rabeya T."/>
            <person name="Hossain A.S."/>
            <person name="Chowdhury A."/>
            <person name="Snigdha A.R."/>
            <person name="Mortoza M.S."/>
            <person name="Matin S.A."/>
            <person name="Hoque S.M.E."/>
            <person name="Islam M.K."/>
            <person name="Roy D.K."/>
            <person name="Haider R."/>
            <person name="Moosa M.M."/>
            <person name="Elias S.M."/>
            <person name="Hasan A.M."/>
            <person name="Jahan S."/>
            <person name="Shafiuddin M."/>
            <person name="Mahmood N."/>
            <person name="Shommy N.S."/>
        </authorList>
    </citation>
    <scope>NUCLEOTIDE SEQUENCE [LARGE SCALE GENOMIC DNA]</scope>
    <source>
        <strain evidence="4">cv. O-4</strain>
    </source>
</reference>
<dbReference type="AlphaFoldDB" id="A0A1R3GHN2"/>
<dbReference type="InterPro" id="IPR000528">
    <property type="entry name" value="Plant_nsLTP"/>
</dbReference>
<comment type="caution">
    <text evidence="3">The sequence shown here is derived from an EMBL/GenBank/DDBJ whole genome shotgun (WGS) entry which is preliminary data.</text>
</comment>
<dbReference type="InterPro" id="IPR036312">
    <property type="entry name" value="Bifun_inhib/LTP/seed_sf"/>
</dbReference>
<dbReference type="PROSITE" id="PS00597">
    <property type="entry name" value="PLANT_LTP"/>
    <property type="match status" value="1"/>
</dbReference>
<organism evidence="3 4">
    <name type="scientific">Corchorus olitorius</name>
    <dbReference type="NCBI Taxonomy" id="93759"/>
    <lineage>
        <taxon>Eukaryota</taxon>
        <taxon>Viridiplantae</taxon>
        <taxon>Streptophyta</taxon>
        <taxon>Embryophyta</taxon>
        <taxon>Tracheophyta</taxon>
        <taxon>Spermatophyta</taxon>
        <taxon>Magnoliopsida</taxon>
        <taxon>eudicotyledons</taxon>
        <taxon>Gunneridae</taxon>
        <taxon>Pentapetalae</taxon>
        <taxon>rosids</taxon>
        <taxon>malvids</taxon>
        <taxon>Malvales</taxon>
        <taxon>Malvaceae</taxon>
        <taxon>Grewioideae</taxon>
        <taxon>Apeibeae</taxon>
        <taxon>Corchorus</taxon>
    </lineage>
</organism>
<dbReference type="Pfam" id="PF00234">
    <property type="entry name" value="Tryp_alpha_amyl"/>
    <property type="match status" value="1"/>
</dbReference>
<accession>A0A1R3GHN2</accession>
<comment type="similarity">
    <text evidence="1">Belongs to the plant LTP family.</text>
</comment>
<dbReference type="GO" id="GO:0008289">
    <property type="term" value="F:lipid binding"/>
    <property type="evidence" value="ECO:0007669"/>
    <property type="project" value="InterPro"/>
</dbReference>
<dbReference type="Gene3D" id="1.10.110.10">
    <property type="entry name" value="Plant lipid-transfer and hydrophobic proteins"/>
    <property type="match status" value="1"/>
</dbReference>
<evidence type="ECO:0000313" key="4">
    <source>
        <dbReference type="Proteomes" id="UP000187203"/>
    </source>
</evidence>
<dbReference type="OrthoDB" id="649864at2759"/>
<protein>
    <submittedName>
        <fullName evidence="3">Plant lipid transfer protein/Par allergen</fullName>
    </submittedName>
</protein>
<keyword evidence="4" id="KW-1185">Reference proteome</keyword>
<name>A0A1R3GHN2_9ROSI</name>
<dbReference type="PRINTS" id="PR00382">
    <property type="entry name" value="LIPIDTRNSFER"/>
</dbReference>
<evidence type="ECO:0000256" key="1">
    <source>
        <dbReference type="ARBA" id="ARBA00009748"/>
    </source>
</evidence>
<dbReference type="SUPFAM" id="SSF47699">
    <property type="entry name" value="Bifunctional inhibitor/lipid-transfer protein/seed storage 2S albumin"/>
    <property type="match status" value="1"/>
</dbReference>
<sequence length="100" mass="10924">MDKSFDLVEVVEMKALKIQYELTAQKSLEKGLMARHSIGTSLLFKMAQSPADKQAACNCAKDAASRVPNIKEDAAASLPAKCNIQVNFPISKNTNCQDIH</sequence>
<feature type="domain" description="Bifunctional inhibitor/plant lipid transfer protein/seed storage helical" evidence="2">
    <location>
        <begin position="53"/>
        <end position="96"/>
    </location>
</feature>
<dbReference type="CDD" id="cd01960">
    <property type="entry name" value="nsLTP1"/>
    <property type="match status" value="1"/>
</dbReference>
<dbReference type="GO" id="GO:0006869">
    <property type="term" value="P:lipid transport"/>
    <property type="evidence" value="ECO:0007669"/>
    <property type="project" value="InterPro"/>
</dbReference>
<dbReference type="PANTHER" id="PTHR33076">
    <property type="entry name" value="NON-SPECIFIC LIPID-TRANSFER PROTEIN 2-RELATED"/>
    <property type="match status" value="1"/>
</dbReference>
<evidence type="ECO:0000313" key="3">
    <source>
        <dbReference type="EMBL" id="OMO57582.1"/>
    </source>
</evidence>
<dbReference type="EMBL" id="AWUE01022521">
    <property type="protein sequence ID" value="OMO57582.1"/>
    <property type="molecule type" value="Genomic_DNA"/>
</dbReference>
<dbReference type="InterPro" id="IPR016140">
    <property type="entry name" value="Bifunc_inhib/LTP/seed_store"/>
</dbReference>
<dbReference type="STRING" id="93759.A0A1R3GHN2"/>
<evidence type="ECO:0000259" key="2">
    <source>
        <dbReference type="Pfam" id="PF00234"/>
    </source>
</evidence>